<sequence>MTISKVLVAILMVSAMAMAFLENVEGGREMALKKPTAKTYSQELDENYEGYKPKEDYEGYKPKEDYEGYKPKEDYECDGYKYSDKDCYEYGNCDKSPYNEDIDHQYNWGPNKKPIAKPKEMAKKYGAHQSYP</sequence>
<evidence type="ECO:0000256" key="1">
    <source>
        <dbReference type="SAM" id="MobiDB-lite"/>
    </source>
</evidence>
<accession>A0A0A0L8T2</accession>
<reference evidence="3 4" key="3">
    <citation type="journal article" date="2010" name="BMC Genomics">
        <title>Transcriptome sequencing and comparative analysis of cucumber flowers with different sex types.</title>
        <authorList>
            <person name="Guo S."/>
            <person name="Zheng Y."/>
            <person name="Joung J.G."/>
            <person name="Liu S."/>
            <person name="Zhang Z."/>
            <person name="Crasta O.R."/>
            <person name="Sobral B.W."/>
            <person name="Xu Y."/>
            <person name="Huang S."/>
            <person name="Fei Z."/>
        </authorList>
    </citation>
    <scope>NUCLEOTIDE SEQUENCE [LARGE SCALE GENOMIC DNA]</scope>
    <source>
        <strain evidence="4">cv. 9930</strain>
    </source>
</reference>
<reference evidence="3 4" key="4">
    <citation type="journal article" date="2011" name="BMC Genomics">
        <title>RNA-Seq improves annotation of protein-coding genes in the cucumber genome.</title>
        <authorList>
            <person name="Li Z."/>
            <person name="Zhang Z."/>
            <person name="Yan P."/>
            <person name="Huang S."/>
            <person name="Fei Z."/>
            <person name="Lin K."/>
        </authorList>
    </citation>
    <scope>NUCLEOTIDE SEQUENCE [LARGE SCALE GENOMIC DNA]</scope>
    <source>
        <strain evidence="4">cv. 9930</strain>
    </source>
</reference>
<dbReference type="EMBL" id="CM002924">
    <property type="protein sequence ID" value="KGN58370.1"/>
    <property type="molecule type" value="Genomic_DNA"/>
</dbReference>
<name>A0A0A0L8T2_CUCSA</name>
<dbReference type="Proteomes" id="UP000029981">
    <property type="component" value="Chromosome 3"/>
</dbReference>
<gene>
    <name evidence="3" type="ORF">Csa_3G630260</name>
</gene>
<keyword evidence="4" id="KW-1185">Reference proteome</keyword>
<evidence type="ECO:0000313" key="4">
    <source>
        <dbReference type="Proteomes" id="UP000029981"/>
    </source>
</evidence>
<reference evidence="3 4" key="2">
    <citation type="journal article" date="2009" name="PLoS ONE">
        <title>An integrated genetic and cytogenetic map of the cucumber genome.</title>
        <authorList>
            <person name="Ren Y."/>
            <person name="Zhang Z."/>
            <person name="Liu J."/>
            <person name="Staub J.E."/>
            <person name="Han Y."/>
            <person name="Cheng Z."/>
            <person name="Li X."/>
            <person name="Lu J."/>
            <person name="Miao H."/>
            <person name="Kang H."/>
            <person name="Xie B."/>
            <person name="Gu X."/>
            <person name="Wang X."/>
            <person name="Du Y."/>
            <person name="Jin W."/>
            <person name="Huang S."/>
        </authorList>
    </citation>
    <scope>NUCLEOTIDE SEQUENCE [LARGE SCALE GENOMIC DNA]</scope>
    <source>
        <strain evidence="4">cv. 9930</strain>
    </source>
</reference>
<evidence type="ECO:0000313" key="3">
    <source>
        <dbReference type="EMBL" id="KGN58370.1"/>
    </source>
</evidence>
<proteinExistence type="predicted"/>
<protein>
    <submittedName>
        <fullName evidence="3">Seed nucellus-specific protein</fullName>
    </submittedName>
</protein>
<dbReference type="Gramene" id="KGN58370">
    <property type="protein sequence ID" value="KGN58370"/>
    <property type="gene ID" value="Csa_3G630260"/>
</dbReference>
<evidence type="ECO:0000256" key="2">
    <source>
        <dbReference type="SAM" id="SignalP"/>
    </source>
</evidence>
<dbReference type="AlphaFoldDB" id="A0A0A0L8T2"/>
<feature type="region of interest" description="Disordered" evidence="1">
    <location>
        <begin position="109"/>
        <end position="132"/>
    </location>
</feature>
<reference evidence="3 4" key="1">
    <citation type="journal article" date="2009" name="Nat. Genet.">
        <title>The genome of the cucumber, Cucumis sativus L.</title>
        <authorList>
            <person name="Huang S."/>
            <person name="Li R."/>
            <person name="Zhang Z."/>
            <person name="Li L."/>
            <person name="Gu X."/>
            <person name="Fan W."/>
            <person name="Lucas W.J."/>
            <person name="Wang X."/>
            <person name="Xie B."/>
            <person name="Ni P."/>
            <person name="Ren Y."/>
            <person name="Zhu H."/>
            <person name="Li J."/>
            <person name="Lin K."/>
            <person name="Jin W."/>
            <person name="Fei Z."/>
            <person name="Li G."/>
            <person name="Staub J."/>
            <person name="Kilian A."/>
            <person name="van der Vossen E.A."/>
            <person name="Wu Y."/>
            <person name="Guo J."/>
            <person name="He J."/>
            <person name="Jia Z."/>
            <person name="Ren Y."/>
            <person name="Tian G."/>
            <person name="Lu Y."/>
            <person name="Ruan J."/>
            <person name="Qian W."/>
            <person name="Wang M."/>
            <person name="Huang Q."/>
            <person name="Li B."/>
            <person name="Xuan Z."/>
            <person name="Cao J."/>
            <person name="Asan"/>
            <person name="Wu Z."/>
            <person name="Zhang J."/>
            <person name="Cai Q."/>
            <person name="Bai Y."/>
            <person name="Zhao B."/>
            <person name="Han Y."/>
            <person name="Li Y."/>
            <person name="Li X."/>
            <person name="Wang S."/>
            <person name="Shi Q."/>
            <person name="Liu S."/>
            <person name="Cho W.K."/>
            <person name="Kim J.Y."/>
            <person name="Xu Y."/>
            <person name="Heller-Uszynska K."/>
            <person name="Miao H."/>
            <person name="Cheng Z."/>
            <person name="Zhang S."/>
            <person name="Wu J."/>
            <person name="Yang Y."/>
            <person name="Kang H."/>
            <person name="Li M."/>
            <person name="Liang H."/>
            <person name="Ren X."/>
            <person name="Shi Z."/>
            <person name="Wen M."/>
            <person name="Jian M."/>
            <person name="Yang H."/>
            <person name="Zhang G."/>
            <person name="Yang Z."/>
            <person name="Chen R."/>
            <person name="Liu S."/>
            <person name="Li J."/>
            <person name="Ma L."/>
            <person name="Liu H."/>
            <person name="Zhou Y."/>
            <person name="Zhao J."/>
            <person name="Fang X."/>
            <person name="Li G."/>
            <person name="Fang L."/>
            <person name="Li Y."/>
            <person name="Liu D."/>
            <person name="Zheng H."/>
            <person name="Zhang Y."/>
            <person name="Qin N."/>
            <person name="Li Z."/>
            <person name="Yang G."/>
            <person name="Yang S."/>
            <person name="Bolund L."/>
            <person name="Kristiansen K."/>
            <person name="Zheng H."/>
            <person name="Li S."/>
            <person name="Zhang X."/>
            <person name="Yang H."/>
            <person name="Wang J."/>
            <person name="Sun R."/>
            <person name="Zhang B."/>
            <person name="Jiang S."/>
            <person name="Wang J."/>
            <person name="Du Y."/>
            <person name="Li S."/>
        </authorList>
    </citation>
    <scope>NUCLEOTIDE SEQUENCE [LARGE SCALE GENOMIC DNA]</scope>
    <source>
        <strain evidence="4">cv. 9930</strain>
    </source>
</reference>
<organism evidence="3 4">
    <name type="scientific">Cucumis sativus</name>
    <name type="common">Cucumber</name>
    <dbReference type="NCBI Taxonomy" id="3659"/>
    <lineage>
        <taxon>Eukaryota</taxon>
        <taxon>Viridiplantae</taxon>
        <taxon>Streptophyta</taxon>
        <taxon>Embryophyta</taxon>
        <taxon>Tracheophyta</taxon>
        <taxon>Spermatophyta</taxon>
        <taxon>Magnoliopsida</taxon>
        <taxon>eudicotyledons</taxon>
        <taxon>Gunneridae</taxon>
        <taxon>Pentapetalae</taxon>
        <taxon>rosids</taxon>
        <taxon>fabids</taxon>
        <taxon>Cucurbitales</taxon>
        <taxon>Cucurbitaceae</taxon>
        <taxon>Benincaseae</taxon>
        <taxon>Cucumis</taxon>
    </lineage>
</organism>
<feature type="signal peptide" evidence="2">
    <location>
        <begin position="1"/>
        <end position="26"/>
    </location>
</feature>
<keyword evidence="2" id="KW-0732">Signal</keyword>
<feature type="chain" id="PRO_5001965900" evidence="2">
    <location>
        <begin position="27"/>
        <end position="132"/>
    </location>
</feature>